<feature type="transmembrane region" description="Helical" evidence="1">
    <location>
        <begin position="72"/>
        <end position="100"/>
    </location>
</feature>
<reference evidence="2 3" key="1">
    <citation type="journal article" date="2015" name="PLoS ONE">
        <title>Investigation of a Large Collection of Pseudomonas aeruginosa Bacteriophages Collected from a Single Environmental Source in Abidjan, Cote d'Ivoire.</title>
        <authorList>
            <person name="Essoh C."/>
            <person name="Latino L."/>
            <person name="Midoux C."/>
            <person name="Blouin Y."/>
            <person name="Loukou G."/>
            <person name="Nguetta S.P."/>
            <person name="Lathro S."/>
            <person name="Cablanmian A."/>
            <person name="Kouassi A.K."/>
            <person name="Vergnaud G."/>
            <person name="Pourcel C."/>
        </authorList>
    </citation>
    <scope>NUCLEOTIDE SEQUENCE [LARGE SCALE GENOMIC DNA]</scope>
    <source>
        <strain evidence="2">Ab08</strain>
    </source>
</reference>
<protein>
    <submittedName>
        <fullName evidence="2">Uncharacterized protein</fullName>
    </submittedName>
</protein>
<organism evidence="2 3">
    <name type="scientific">Pseudomonas phage vB_PaeM_C2-10_Ab08</name>
    <dbReference type="NCBI Taxonomy" id="1548903"/>
    <lineage>
        <taxon>Viruses</taxon>
        <taxon>Duplodnaviria</taxon>
        <taxon>Heunggongvirae</taxon>
        <taxon>Uroviricota</taxon>
        <taxon>Caudoviricetes</taxon>
        <taxon>Vandenendeviridae</taxon>
        <taxon>Skurskavirinae</taxon>
        <taxon>Pakpunavirus</taxon>
        <taxon>Pakpunavirus CAb1</taxon>
    </lineage>
</organism>
<gene>
    <name evidence="2" type="primary">ORF25</name>
</gene>
<keyword evidence="1" id="KW-0472">Membrane</keyword>
<proteinExistence type="predicted"/>
<name>A0A0A1IVK2_9CAUD</name>
<accession>A0A0A1IVK2</accession>
<evidence type="ECO:0000313" key="3">
    <source>
        <dbReference type="Proteomes" id="UP000030224"/>
    </source>
</evidence>
<dbReference type="EMBL" id="LN610575">
    <property type="protein sequence ID" value="CEF89340.1"/>
    <property type="molecule type" value="Genomic_DNA"/>
</dbReference>
<keyword evidence="1" id="KW-1133">Transmembrane helix</keyword>
<keyword evidence="1" id="KW-0812">Transmembrane</keyword>
<evidence type="ECO:0000313" key="2">
    <source>
        <dbReference type="EMBL" id="CEF89340.1"/>
    </source>
</evidence>
<dbReference type="Proteomes" id="UP000030224">
    <property type="component" value="Segment"/>
</dbReference>
<sequence length="135" mass="15131">MKIDKNSWHMRLHRTFETPVYSAISSGWQIVTLCSYFWQTVFLVVWLALTVVALAAVVGSVLYSLALGPLTGYVLGGTLAVMGFVWIGIIAVFYGVWVFYRFSRFMSSKSSSKDGILVSYLKAKKAKFCPIVELK</sequence>
<evidence type="ECO:0000256" key="1">
    <source>
        <dbReference type="SAM" id="Phobius"/>
    </source>
</evidence>
<feature type="transmembrane region" description="Helical" evidence="1">
    <location>
        <begin position="45"/>
        <end position="66"/>
    </location>
</feature>